<gene>
    <name evidence="2" type="ORF">TR122365</name>
</gene>
<feature type="compositionally biased region" description="Basic and acidic residues" evidence="1">
    <location>
        <begin position="65"/>
        <end position="76"/>
    </location>
</feature>
<name>A0A0X3PCB1_SCHSO</name>
<feature type="region of interest" description="Disordered" evidence="1">
    <location>
        <begin position="34"/>
        <end position="249"/>
    </location>
</feature>
<evidence type="ECO:0008006" key="3">
    <source>
        <dbReference type="Google" id="ProtNLM"/>
    </source>
</evidence>
<accession>A0A0X3PCB1</accession>
<feature type="compositionally biased region" description="Acidic residues" evidence="1">
    <location>
        <begin position="105"/>
        <end position="171"/>
    </location>
</feature>
<organism evidence="2">
    <name type="scientific">Schistocephalus solidus</name>
    <name type="common">Tapeworm</name>
    <dbReference type="NCBI Taxonomy" id="70667"/>
    <lineage>
        <taxon>Eukaryota</taxon>
        <taxon>Metazoa</taxon>
        <taxon>Spiralia</taxon>
        <taxon>Lophotrochozoa</taxon>
        <taxon>Platyhelminthes</taxon>
        <taxon>Cestoda</taxon>
        <taxon>Eucestoda</taxon>
        <taxon>Diphyllobothriidea</taxon>
        <taxon>Diphyllobothriidae</taxon>
        <taxon>Schistocephalus</taxon>
    </lineage>
</organism>
<evidence type="ECO:0000313" key="2">
    <source>
        <dbReference type="EMBL" id="JAP48960.1"/>
    </source>
</evidence>
<feature type="compositionally biased region" description="Low complexity" evidence="1">
    <location>
        <begin position="216"/>
        <end position="228"/>
    </location>
</feature>
<proteinExistence type="predicted"/>
<reference evidence="2" key="1">
    <citation type="submission" date="2016-01" db="EMBL/GenBank/DDBJ databases">
        <title>Reference transcriptome for the parasite Schistocephalus solidus: insights into the molecular evolution of parasitism.</title>
        <authorList>
            <person name="Hebert F.O."/>
            <person name="Grambauer S."/>
            <person name="Barber I."/>
            <person name="Landry C.R."/>
            <person name="Aubin-Horth N."/>
        </authorList>
    </citation>
    <scope>NUCLEOTIDE SEQUENCE</scope>
</reference>
<sequence>ATQTAPVTATPPSAAAAAAAAVGTAPKAKVLIETIANSEEEDEEEKEKAAPTVKAPVSVLTSPHKAGETTTEEKPPNAKTSLIYEMIKEAAAKKTQNTSSKDSDDSGEENEDEEDDAEDEDAEVENESENDDDDEDEEDEDEEGDEEDEDEGESGEEDEESGEEDEDEEEELAKMAAHSSDEEIEASLDTALMVRKASAKTLKAPGAKRNWMAASATGGKPTTAPKTKSNLKRSGAMPKILPVPGKKRR</sequence>
<protein>
    <recommendedName>
        <fullName evidence="3">Nucleolin</fullName>
    </recommendedName>
</protein>
<evidence type="ECO:0000256" key="1">
    <source>
        <dbReference type="SAM" id="MobiDB-lite"/>
    </source>
</evidence>
<feature type="non-terminal residue" evidence="2">
    <location>
        <position position="1"/>
    </location>
</feature>
<dbReference type="EMBL" id="GEEE01014265">
    <property type="protein sequence ID" value="JAP48960.1"/>
    <property type="molecule type" value="Transcribed_RNA"/>
</dbReference>
<dbReference type="AlphaFoldDB" id="A0A0X3PCB1"/>